<dbReference type="Proteomes" id="UP000260943">
    <property type="component" value="Unassembled WGS sequence"/>
</dbReference>
<gene>
    <name evidence="1" type="ORF">DXC81_04290</name>
</gene>
<evidence type="ECO:0000313" key="2">
    <source>
        <dbReference type="Proteomes" id="UP000260943"/>
    </source>
</evidence>
<proteinExistence type="predicted"/>
<dbReference type="AlphaFoldDB" id="A0A3E4QU10"/>
<dbReference type="SUPFAM" id="SSF160148">
    <property type="entry name" value="CPE0013-like"/>
    <property type="match status" value="1"/>
</dbReference>
<reference evidence="1 2" key="1">
    <citation type="submission" date="2018-08" db="EMBL/GenBank/DDBJ databases">
        <title>A genome reference for cultivated species of the human gut microbiota.</title>
        <authorList>
            <person name="Zou Y."/>
            <person name="Xue W."/>
            <person name="Luo G."/>
        </authorList>
    </citation>
    <scope>NUCLEOTIDE SEQUENCE [LARGE SCALE GENOMIC DNA]</scope>
    <source>
        <strain evidence="1 2">TF08-14</strain>
    </source>
</reference>
<comment type="caution">
    <text evidence="1">The sequence shown here is derived from an EMBL/GenBank/DDBJ whole genome shotgun (WGS) entry which is preliminary data.</text>
</comment>
<organism evidence="1 2">
    <name type="scientific">Collinsella tanakaei</name>
    <dbReference type="NCBI Taxonomy" id="626935"/>
    <lineage>
        <taxon>Bacteria</taxon>
        <taxon>Bacillati</taxon>
        <taxon>Actinomycetota</taxon>
        <taxon>Coriobacteriia</taxon>
        <taxon>Coriobacteriales</taxon>
        <taxon>Coriobacteriaceae</taxon>
        <taxon>Collinsella</taxon>
    </lineage>
</organism>
<sequence length="129" mass="13884">MADTQALQFHCTTCPSECLLDVAIEKDGDVTRVLSVHGNRCQRGAAFAEQETTCPMRILATTVPVTGGDQPLLPVRTKEAIPRALHMQAMELLRATQAVAPVRMGDVVVPDILDSGVDVVASLDIDCER</sequence>
<dbReference type="InterPro" id="IPR012460">
    <property type="entry name" value="DUF1667"/>
</dbReference>
<dbReference type="RefSeq" id="WP_117679333.1">
    <property type="nucleotide sequence ID" value="NZ_JAQCWE010000003.1"/>
</dbReference>
<protein>
    <submittedName>
        <fullName evidence="1">DUF1667 domain-containing protein</fullName>
    </submittedName>
</protein>
<dbReference type="Pfam" id="PF07892">
    <property type="entry name" value="DUF1667"/>
    <property type="match status" value="1"/>
</dbReference>
<accession>A0A3E4QU10</accession>
<dbReference type="Gene3D" id="3.10.530.10">
    <property type="entry name" value="CPE0013-like"/>
    <property type="match status" value="1"/>
</dbReference>
<evidence type="ECO:0000313" key="1">
    <source>
        <dbReference type="EMBL" id="RGL10695.1"/>
    </source>
</evidence>
<dbReference type="PANTHER" id="PTHR39450">
    <property type="entry name" value="MOLYBDOPTERIN OXIDOREDUCTASE, 4FE-4S CLUSTER-BINDING SUBUNIT"/>
    <property type="match status" value="1"/>
</dbReference>
<dbReference type="EMBL" id="QSRJ01000004">
    <property type="protein sequence ID" value="RGL10695.1"/>
    <property type="molecule type" value="Genomic_DNA"/>
</dbReference>
<name>A0A3E4QU10_9ACTN</name>
<dbReference type="InterPro" id="IPR036593">
    <property type="entry name" value="CPE0013-like_sf"/>
</dbReference>
<dbReference type="PANTHER" id="PTHR39450:SF1">
    <property type="entry name" value="DUF1667 DOMAIN-CONTAINING PROTEIN"/>
    <property type="match status" value="1"/>
</dbReference>